<dbReference type="PANTHER" id="PTHR43289:SF6">
    <property type="entry name" value="SERINE_THREONINE-PROTEIN KINASE NEKL-3"/>
    <property type="match status" value="1"/>
</dbReference>
<keyword evidence="11" id="KW-1185">Reference proteome</keyword>
<dbReference type="SUPFAM" id="SSF56112">
    <property type="entry name" value="Protein kinase-like (PK-like)"/>
    <property type="match status" value="1"/>
</dbReference>
<proteinExistence type="predicted"/>
<dbReference type="Gene3D" id="1.10.510.10">
    <property type="entry name" value="Transferase(Phosphotransferase) domain 1"/>
    <property type="match status" value="1"/>
</dbReference>
<dbReference type="OrthoDB" id="9801841at2"/>
<evidence type="ECO:0000313" key="11">
    <source>
        <dbReference type="Proteomes" id="UP000019678"/>
    </source>
</evidence>
<keyword evidence="4 7" id="KW-0547">Nucleotide-binding</keyword>
<dbReference type="AlphaFoldDB" id="A0A017T8E3"/>
<feature type="binding site" evidence="7">
    <location>
        <position position="72"/>
    </location>
    <ligand>
        <name>ATP</name>
        <dbReference type="ChEBI" id="CHEBI:30616"/>
    </ligand>
</feature>
<dbReference type="STRING" id="1192034.CAP_3635"/>
<evidence type="ECO:0000256" key="5">
    <source>
        <dbReference type="ARBA" id="ARBA00022777"/>
    </source>
</evidence>
<evidence type="ECO:0000256" key="7">
    <source>
        <dbReference type="PROSITE-ProRule" id="PRU10141"/>
    </source>
</evidence>
<dbReference type="CDD" id="cd14014">
    <property type="entry name" value="STKc_PknB_like"/>
    <property type="match status" value="1"/>
</dbReference>
<name>A0A017T8E3_9BACT</name>
<dbReference type="EC" id="2.7.11.1" evidence="1"/>
<dbReference type="Proteomes" id="UP000019678">
    <property type="component" value="Unassembled WGS sequence"/>
</dbReference>
<dbReference type="EMBL" id="ASRX01000027">
    <property type="protein sequence ID" value="EYF05045.1"/>
    <property type="molecule type" value="Genomic_DNA"/>
</dbReference>
<dbReference type="eggNOG" id="COG0515">
    <property type="taxonomic scope" value="Bacteria"/>
</dbReference>
<dbReference type="InterPro" id="IPR017441">
    <property type="entry name" value="Protein_kinase_ATP_BS"/>
</dbReference>
<dbReference type="InterPro" id="IPR000719">
    <property type="entry name" value="Prot_kinase_dom"/>
</dbReference>
<evidence type="ECO:0000256" key="6">
    <source>
        <dbReference type="ARBA" id="ARBA00022840"/>
    </source>
</evidence>
<evidence type="ECO:0000259" key="9">
    <source>
        <dbReference type="PROSITE" id="PS50011"/>
    </source>
</evidence>
<dbReference type="PROSITE" id="PS00107">
    <property type="entry name" value="PROTEIN_KINASE_ATP"/>
    <property type="match status" value="1"/>
</dbReference>
<protein>
    <recommendedName>
        <fullName evidence="1">non-specific serine/threonine protein kinase</fullName>
        <ecNumber evidence="1">2.7.11.1</ecNumber>
    </recommendedName>
</protein>
<dbReference type="FunFam" id="1.10.510.10:FF:000021">
    <property type="entry name" value="Serine/threonine protein kinase"/>
    <property type="match status" value="1"/>
</dbReference>
<dbReference type="GO" id="GO:0005524">
    <property type="term" value="F:ATP binding"/>
    <property type="evidence" value="ECO:0007669"/>
    <property type="project" value="UniProtKB-UniRule"/>
</dbReference>
<accession>A0A017T8E3</accession>
<keyword evidence="6 7" id="KW-0067">ATP-binding</keyword>
<dbReference type="SMART" id="SM00220">
    <property type="entry name" value="S_TKc"/>
    <property type="match status" value="1"/>
</dbReference>
<evidence type="ECO:0000256" key="4">
    <source>
        <dbReference type="ARBA" id="ARBA00022741"/>
    </source>
</evidence>
<dbReference type="Gene3D" id="3.30.200.20">
    <property type="entry name" value="Phosphorylase Kinase, domain 1"/>
    <property type="match status" value="1"/>
</dbReference>
<feature type="region of interest" description="Disordered" evidence="8">
    <location>
        <begin position="629"/>
        <end position="669"/>
    </location>
</feature>
<keyword evidence="5 10" id="KW-0418">Kinase</keyword>
<dbReference type="RefSeq" id="WP_052375485.1">
    <property type="nucleotide sequence ID" value="NZ_ASRX01000027.1"/>
</dbReference>
<dbReference type="PROSITE" id="PS50011">
    <property type="entry name" value="PROTEIN_KINASE_DOM"/>
    <property type="match status" value="1"/>
</dbReference>
<keyword evidence="2 10" id="KW-0723">Serine/threonine-protein kinase</keyword>
<reference evidence="10 11" key="1">
    <citation type="submission" date="2013-05" db="EMBL/GenBank/DDBJ databases">
        <title>Genome assembly of Chondromyces apiculatus DSM 436.</title>
        <authorList>
            <person name="Sharma G."/>
            <person name="Khatri I."/>
            <person name="Kaur C."/>
            <person name="Mayilraj S."/>
            <person name="Subramanian S."/>
        </authorList>
    </citation>
    <scope>NUCLEOTIDE SEQUENCE [LARGE SCALE GENOMIC DNA]</scope>
    <source>
        <strain evidence="10 11">DSM 436</strain>
    </source>
</reference>
<evidence type="ECO:0000256" key="3">
    <source>
        <dbReference type="ARBA" id="ARBA00022679"/>
    </source>
</evidence>
<evidence type="ECO:0000313" key="10">
    <source>
        <dbReference type="EMBL" id="EYF05045.1"/>
    </source>
</evidence>
<dbReference type="PROSITE" id="PS00108">
    <property type="entry name" value="PROTEIN_KINASE_ST"/>
    <property type="match status" value="1"/>
</dbReference>
<sequence>MLICPECGASYPDTRSDCEVDGCALVPAEGDPQLAPGTMVGEYRVDRKLGSGTFGAVYAGEQPLIGKRVAIKVLHRQFSAETAIVSRFVAEARAVNRIRHRNIIDVFSFGLLGEKREGRLGGDGQHYFVMELLDGLTLGELLAREGRLSVARALPILRGMAEGLDAAHAAGVTHRDLKPDNVFLATERDGSYFPKLLDFGVAKLVAEDLAHKTATGVAMGTPLYMSPEQSRGKNVDHRTDIYALGVVTHLMLTGRPPFDGDSVVEVLFKHATDPPPPMSSVCPDLPPALDAPVLAMVAKRPSARPDSAGKAVAALIEAASKVGFDREGAQRMSPPETAAGPAQVATVAVQRPPKVSPDAPTVAVEVTRKQEGDPKLAPGAPTVAVGARPAASAETQEVGPQRAGGERIVETVRSAGTDGPPAETVVDPGEPLPGEARAAQTSAPEGNETLYAAPLHAAPGVPPSTEGQSASGPGRTVIAGVPASAPPGERPSGTRAGRRLGALTLAGAGLALGGLVLARGAREPSSASVPPANEAVTAGVSTLPSRATRGEGAPVTLRVAAEPPDAVLLLEDRRVGLASAPLVLSRSEARRALRVEREGYAPQTFWIVPDRDQDLSVALTPLAGTAPLASAASAAPQGEAKPRGTARPQLHRDLDLPAELAPVGTKRTP</sequence>
<evidence type="ECO:0000256" key="8">
    <source>
        <dbReference type="SAM" id="MobiDB-lite"/>
    </source>
</evidence>
<feature type="domain" description="Protein kinase" evidence="9">
    <location>
        <begin position="43"/>
        <end position="316"/>
    </location>
</feature>
<organism evidence="10 11">
    <name type="scientific">Chondromyces apiculatus DSM 436</name>
    <dbReference type="NCBI Taxonomy" id="1192034"/>
    <lineage>
        <taxon>Bacteria</taxon>
        <taxon>Pseudomonadati</taxon>
        <taxon>Myxococcota</taxon>
        <taxon>Polyangia</taxon>
        <taxon>Polyangiales</taxon>
        <taxon>Polyangiaceae</taxon>
        <taxon>Chondromyces</taxon>
    </lineage>
</organism>
<gene>
    <name evidence="10" type="ORF">CAP_3635</name>
</gene>
<dbReference type="GO" id="GO:0004674">
    <property type="term" value="F:protein serine/threonine kinase activity"/>
    <property type="evidence" value="ECO:0007669"/>
    <property type="project" value="UniProtKB-KW"/>
</dbReference>
<dbReference type="Pfam" id="PF00069">
    <property type="entry name" value="Pkinase"/>
    <property type="match status" value="1"/>
</dbReference>
<comment type="caution">
    <text evidence="10">The sequence shown here is derived from an EMBL/GenBank/DDBJ whole genome shotgun (WGS) entry which is preliminary data.</text>
</comment>
<dbReference type="PANTHER" id="PTHR43289">
    <property type="entry name" value="MITOGEN-ACTIVATED PROTEIN KINASE KINASE KINASE 20-RELATED"/>
    <property type="match status" value="1"/>
</dbReference>
<evidence type="ECO:0000256" key="1">
    <source>
        <dbReference type="ARBA" id="ARBA00012513"/>
    </source>
</evidence>
<keyword evidence="3" id="KW-0808">Transferase</keyword>
<dbReference type="InterPro" id="IPR008271">
    <property type="entry name" value="Ser/Thr_kinase_AS"/>
</dbReference>
<dbReference type="InterPro" id="IPR011009">
    <property type="entry name" value="Kinase-like_dom_sf"/>
</dbReference>
<feature type="region of interest" description="Disordered" evidence="8">
    <location>
        <begin position="369"/>
        <end position="496"/>
    </location>
</feature>
<evidence type="ECO:0000256" key="2">
    <source>
        <dbReference type="ARBA" id="ARBA00022527"/>
    </source>
</evidence>